<dbReference type="EMBL" id="JACHNB010000001">
    <property type="protein sequence ID" value="MBB4738305.1"/>
    <property type="molecule type" value="Genomic_DNA"/>
</dbReference>
<reference evidence="7 8" key="1">
    <citation type="submission" date="2020-08" db="EMBL/GenBank/DDBJ databases">
        <title>Sequencing the genomes of 1000 actinobacteria strains.</title>
        <authorList>
            <person name="Klenk H.-P."/>
        </authorList>
    </citation>
    <scope>NUCLEOTIDE SEQUENCE [LARGE SCALE GENOMIC DNA]</scope>
    <source>
        <strain evidence="7 8">DSM 45809</strain>
    </source>
</reference>
<gene>
    <name evidence="7" type="ORF">BJY16_001764</name>
</gene>
<protein>
    <submittedName>
        <fullName evidence="7">Glutathionylspermidine synthase</fullName>
    </submittedName>
</protein>
<keyword evidence="8" id="KW-1185">Reference proteome</keyword>
<dbReference type="Proteomes" id="UP000546162">
    <property type="component" value="Unassembled WGS sequence"/>
</dbReference>
<dbReference type="Pfam" id="PF03738">
    <property type="entry name" value="GSP_synth"/>
    <property type="match status" value="1"/>
</dbReference>
<evidence type="ECO:0000256" key="4">
    <source>
        <dbReference type="ARBA" id="ARBA00022840"/>
    </source>
</evidence>
<evidence type="ECO:0000256" key="5">
    <source>
        <dbReference type="ARBA" id="ARBA00022842"/>
    </source>
</evidence>
<evidence type="ECO:0000256" key="3">
    <source>
        <dbReference type="ARBA" id="ARBA00022741"/>
    </source>
</evidence>
<keyword evidence="5" id="KW-0460">Magnesium</keyword>
<accession>A0A7W7GU35</accession>
<dbReference type="GO" id="GO:0016874">
    <property type="term" value="F:ligase activity"/>
    <property type="evidence" value="ECO:0007669"/>
    <property type="project" value="UniProtKB-KW"/>
</dbReference>
<keyword evidence="4" id="KW-0067">ATP-binding</keyword>
<keyword evidence="1" id="KW-0436">Ligase</keyword>
<comment type="caution">
    <text evidence="7">The sequence shown here is derived from an EMBL/GenBank/DDBJ whole genome shotgun (WGS) entry which is preliminary data.</text>
</comment>
<evidence type="ECO:0000256" key="2">
    <source>
        <dbReference type="ARBA" id="ARBA00022723"/>
    </source>
</evidence>
<dbReference type="AlphaFoldDB" id="A0A7W7GU35"/>
<dbReference type="InterPro" id="IPR005494">
    <property type="entry name" value="GSPS_pre-ATP-grasp-like_dom"/>
</dbReference>
<sequence>MGSATGSSSSTQTPTALVEAAVIQWHWMDQTGISKHPWRQWNSIHDRLVGSEATPSRSLGSVVAVAESS</sequence>
<feature type="domain" description="Glutathionylspermidine synthase pre-ATP-grasp-like" evidence="6">
    <location>
        <begin position="12"/>
        <end position="51"/>
    </location>
</feature>
<proteinExistence type="predicted"/>
<evidence type="ECO:0000259" key="6">
    <source>
        <dbReference type="Pfam" id="PF03738"/>
    </source>
</evidence>
<evidence type="ECO:0000313" key="8">
    <source>
        <dbReference type="Proteomes" id="UP000546162"/>
    </source>
</evidence>
<name>A0A7W7GU35_9ACTN</name>
<dbReference type="GO" id="GO:0005524">
    <property type="term" value="F:ATP binding"/>
    <property type="evidence" value="ECO:0007669"/>
    <property type="project" value="UniProtKB-KW"/>
</dbReference>
<keyword evidence="2" id="KW-0479">Metal-binding</keyword>
<dbReference type="RefSeq" id="WP_239177072.1">
    <property type="nucleotide sequence ID" value="NZ_BAABFG010000005.1"/>
</dbReference>
<keyword evidence="3" id="KW-0547">Nucleotide-binding</keyword>
<organism evidence="7 8">
    <name type="scientific">Actinoplanes octamycinicus</name>
    <dbReference type="NCBI Taxonomy" id="135948"/>
    <lineage>
        <taxon>Bacteria</taxon>
        <taxon>Bacillati</taxon>
        <taxon>Actinomycetota</taxon>
        <taxon>Actinomycetes</taxon>
        <taxon>Micromonosporales</taxon>
        <taxon>Micromonosporaceae</taxon>
        <taxon>Actinoplanes</taxon>
    </lineage>
</organism>
<evidence type="ECO:0000313" key="7">
    <source>
        <dbReference type="EMBL" id="MBB4738305.1"/>
    </source>
</evidence>
<evidence type="ECO:0000256" key="1">
    <source>
        <dbReference type="ARBA" id="ARBA00022598"/>
    </source>
</evidence>
<dbReference type="GO" id="GO:0046872">
    <property type="term" value="F:metal ion binding"/>
    <property type="evidence" value="ECO:0007669"/>
    <property type="project" value="UniProtKB-KW"/>
</dbReference>